<name>A0A2S9JMI2_9SPHI</name>
<dbReference type="EMBL" id="PVBS01000002">
    <property type="protein sequence ID" value="PRD54373.1"/>
    <property type="molecule type" value="Genomic_DNA"/>
</dbReference>
<proteinExistence type="predicted"/>
<sequence length="76" mass="9052">MIKRFSSFFLDEKILFIFFLIKKRSKKIKAEYVFATFTCLFLNKIKLATLKHYFVFNGIVCVKLAAKKYKAVFTPR</sequence>
<evidence type="ECO:0000313" key="1">
    <source>
        <dbReference type="EMBL" id="PRD54373.1"/>
    </source>
</evidence>
<keyword evidence="2" id="KW-1185">Reference proteome</keyword>
<protein>
    <submittedName>
        <fullName evidence="1">Uncharacterized protein</fullName>
    </submittedName>
</protein>
<accession>A0A2S9JMI2</accession>
<dbReference type="Proteomes" id="UP000238642">
    <property type="component" value="Unassembled WGS sequence"/>
</dbReference>
<organism evidence="1 2">
    <name type="scientific">Sphingobacterium gobiense</name>
    <dbReference type="NCBI Taxonomy" id="1382456"/>
    <lineage>
        <taxon>Bacteria</taxon>
        <taxon>Pseudomonadati</taxon>
        <taxon>Bacteroidota</taxon>
        <taxon>Sphingobacteriia</taxon>
        <taxon>Sphingobacteriales</taxon>
        <taxon>Sphingobacteriaceae</taxon>
        <taxon>Sphingobacterium</taxon>
    </lineage>
</organism>
<gene>
    <name evidence="1" type="ORF">C5749_12995</name>
</gene>
<evidence type="ECO:0000313" key="2">
    <source>
        <dbReference type="Proteomes" id="UP000238642"/>
    </source>
</evidence>
<comment type="caution">
    <text evidence="1">The sequence shown here is derived from an EMBL/GenBank/DDBJ whole genome shotgun (WGS) entry which is preliminary data.</text>
</comment>
<reference evidence="1 2" key="1">
    <citation type="submission" date="2018-02" db="EMBL/GenBank/DDBJ databases">
        <title>The draft genome of Sphingobacterium gobiense H7.</title>
        <authorList>
            <person name="Li L."/>
            <person name="Liu L."/>
            <person name="Zhang X."/>
            <person name="Wang T."/>
            <person name="Liang L."/>
        </authorList>
    </citation>
    <scope>NUCLEOTIDE SEQUENCE [LARGE SCALE GENOMIC DNA]</scope>
    <source>
        <strain evidence="1 2">ACCC 05757</strain>
    </source>
</reference>
<dbReference type="AlphaFoldDB" id="A0A2S9JMI2"/>